<dbReference type="Pfam" id="PF13524">
    <property type="entry name" value="Glyco_trans_1_2"/>
    <property type="match status" value="1"/>
</dbReference>
<reference evidence="2 3" key="1">
    <citation type="submission" date="2016-09" db="EMBL/GenBank/DDBJ databases">
        <title>Extensive genetic diversity and differential bi-allelic expression allows diatom success in the polar Southern Ocean.</title>
        <authorList>
            <consortium name="DOE Joint Genome Institute"/>
            <person name="Mock T."/>
            <person name="Otillar R.P."/>
            <person name="Strauss J."/>
            <person name="Dupont C."/>
            <person name="Frickenhaus S."/>
            <person name="Maumus F."/>
            <person name="Mcmullan M."/>
            <person name="Sanges R."/>
            <person name="Schmutz J."/>
            <person name="Toseland A."/>
            <person name="Valas R."/>
            <person name="Veluchamy A."/>
            <person name="Ward B.J."/>
            <person name="Allen A."/>
            <person name="Barry K."/>
            <person name="Falciatore A."/>
            <person name="Ferrante M."/>
            <person name="Fortunato A.E."/>
            <person name="Gloeckner G."/>
            <person name="Gruber A."/>
            <person name="Hipkin R."/>
            <person name="Janech M."/>
            <person name="Kroth P."/>
            <person name="Leese F."/>
            <person name="Lindquist E."/>
            <person name="Lyon B.R."/>
            <person name="Martin J."/>
            <person name="Mayer C."/>
            <person name="Parker M."/>
            <person name="Quesneville H."/>
            <person name="Raymond J."/>
            <person name="Uhlig C."/>
            <person name="Valentin K.U."/>
            <person name="Worden A.Z."/>
            <person name="Armbrust E.V."/>
            <person name="Bowler C."/>
            <person name="Green B."/>
            <person name="Moulton V."/>
            <person name="Van Oosterhout C."/>
            <person name="Grigoriev I."/>
        </authorList>
    </citation>
    <scope>NUCLEOTIDE SEQUENCE [LARGE SCALE GENOMIC DNA]</scope>
    <source>
        <strain evidence="2 3">CCMP1102</strain>
    </source>
</reference>
<dbReference type="AlphaFoldDB" id="A0A1E7FBL8"/>
<evidence type="ECO:0000313" key="2">
    <source>
        <dbReference type="EMBL" id="OEU15561.1"/>
    </source>
</evidence>
<gene>
    <name evidence="2" type="ORF">FRACYDRAFT_269420</name>
</gene>
<dbReference type="InParanoid" id="A0A1E7FBL8"/>
<dbReference type="Proteomes" id="UP000095751">
    <property type="component" value="Unassembled WGS sequence"/>
</dbReference>
<dbReference type="OrthoDB" id="46077at2759"/>
<proteinExistence type="predicted"/>
<evidence type="ECO:0000313" key="3">
    <source>
        <dbReference type="Proteomes" id="UP000095751"/>
    </source>
</evidence>
<dbReference type="KEGG" id="fcy:FRACYDRAFT_269420"/>
<protein>
    <recommendedName>
        <fullName evidence="1">Spore protein YkvP/CgeB glycosyl transferase-like domain-containing protein</fullName>
    </recommendedName>
</protein>
<dbReference type="InterPro" id="IPR055259">
    <property type="entry name" value="YkvP/CgeB_Glyco_trans-like"/>
</dbReference>
<dbReference type="EMBL" id="KV784359">
    <property type="protein sequence ID" value="OEU15561.1"/>
    <property type="molecule type" value="Genomic_DNA"/>
</dbReference>
<name>A0A1E7FBL8_9STRA</name>
<organism evidence="2 3">
    <name type="scientific">Fragilariopsis cylindrus CCMP1102</name>
    <dbReference type="NCBI Taxonomy" id="635003"/>
    <lineage>
        <taxon>Eukaryota</taxon>
        <taxon>Sar</taxon>
        <taxon>Stramenopiles</taxon>
        <taxon>Ochrophyta</taxon>
        <taxon>Bacillariophyta</taxon>
        <taxon>Bacillariophyceae</taxon>
        <taxon>Bacillariophycidae</taxon>
        <taxon>Bacillariales</taxon>
        <taxon>Bacillariaceae</taxon>
        <taxon>Fragilariopsis</taxon>
    </lineage>
</organism>
<evidence type="ECO:0000259" key="1">
    <source>
        <dbReference type="Pfam" id="PF13524"/>
    </source>
</evidence>
<feature type="domain" description="Spore protein YkvP/CgeB glycosyl transferase-like" evidence="1">
    <location>
        <begin position="69"/>
        <end position="182"/>
    </location>
</feature>
<accession>A0A1E7FBL8</accession>
<sequence length="189" mass="22066">MYLQQMEKEWEIEQQEIQQQRNDSSYSNNKNKSKHNKEMITLMTSTTTSTSFTVTPHQKFFLGIVGGKGQSGRRSVQSQYCYQLLKSKIIVVGQRLTWEDHWRLMEALALGGLVFTDPSVGDLPFGLVEGYSIIVYHSLAELKTKIQYYLHPSNEKERLQIAYRGHHAAIDYHRSYQVLERIIFEEYPI</sequence>
<keyword evidence="3" id="KW-1185">Reference proteome</keyword>